<dbReference type="AlphaFoldDB" id="A0A9W3SK96"/>
<reference evidence="2 3" key="1">
    <citation type="submission" date="2016-07" db="EMBL/GenBank/DDBJ databases">
        <title>Genome sequencing project for further understanding the molecular mechanisms of preventing non-alcoholic fatty liver disease.</title>
        <authorList>
            <person name="Wang H."/>
        </authorList>
    </citation>
    <scope>NUCLEOTIDE SEQUENCE [LARGE SCALE GENOMIC DNA]</scope>
    <source>
        <strain evidence="2 3">BS15</strain>
    </source>
</reference>
<dbReference type="Gene3D" id="3.90.550.10">
    <property type="entry name" value="Spore Coat Polysaccharide Biosynthesis Protein SpsA, Chain A"/>
    <property type="match status" value="1"/>
</dbReference>
<evidence type="ECO:0000259" key="1">
    <source>
        <dbReference type="Pfam" id="PF00535"/>
    </source>
</evidence>
<accession>A0A9W3SK96</accession>
<evidence type="ECO:0000313" key="2">
    <source>
        <dbReference type="EMBL" id="AOG25821.1"/>
    </source>
</evidence>
<dbReference type="PANTHER" id="PTHR43685">
    <property type="entry name" value="GLYCOSYLTRANSFERASE"/>
    <property type="match status" value="1"/>
</dbReference>
<evidence type="ECO:0000313" key="3">
    <source>
        <dbReference type="Proteomes" id="UP000094691"/>
    </source>
</evidence>
<dbReference type="EMBL" id="CP016400">
    <property type="protein sequence ID" value="AOG25821.1"/>
    <property type="molecule type" value="Genomic_DNA"/>
</dbReference>
<organism evidence="2 3">
    <name type="scientific">Lactobacillus johnsonii</name>
    <dbReference type="NCBI Taxonomy" id="33959"/>
    <lineage>
        <taxon>Bacteria</taxon>
        <taxon>Bacillati</taxon>
        <taxon>Bacillota</taxon>
        <taxon>Bacilli</taxon>
        <taxon>Lactobacillales</taxon>
        <taxon>Lactobacillaceae</taxon>
        <taxon>Lactobacillus</taxon>
    </lineage>
</organism>
<protein>
    <recommendedName>
        <fullName evidence="1">Glycosyltransferase 2-like domain-containing protein</fullName>
    </recommendedName>
</protein>
<dbReference type="InterPro" id="IPR001173">
    <property type="entry name" value="Glyco_trans_2-like"/>
</dbReference>
<dbReference type="Pfam" id="PF00535">
    <property type="entry name" value="Glycos_transf_2"/>
    <property type="match status" value="1"/>
</dbReference>
<feature type="domain" description="Glycosyltransferase 2-like" evidence="1">
    <location>
        <begin position="5"/>
        <end position="132"/>
    </location>
</feature>
<dbReference type="PANTHER" id="PTHR43685:SF2">
    <property type="entry name" value="GLYCOSYLTRANSFERASE 2-LIKE DOMAIN-CONTAINING PROTEIN"/>
    <property type="match status" value="1"/>
</dbReference>
<dbReference type="SUPFAM" id="SSF53448">
    <property type="entry name" value="Nucleotide-diphospho-sugar transferases"/>
    <property type="match status" value="1"/>
</dbReference>
<gene>
    <name evidence="2" type="ORF">BBP16_02430</name>
</gene>
<proteinExistence type="predicted"/>
<dbReference type="CDD" id="cd04196">
    <property type="entry name" value="GT_2_like_d"/>
    <property type="match status" value="1"/>
</dbReference>
<dbReference type="Proteomes" id="UP000094691">
    <property type="component" value="Chromosome"/>
</dbReference>
<dbReference type="InterPro" id="IPR029044">
    <property type="entry name" value="Nucleotide-diphossugar_trans"/>
</dbReference>
<dbReference type="InterPro" id="IPR050834">
    <property type="entry name" value="Glycosyltransf_2"/>
</dbReference>
<name>A0A9W3SK96_LACJH</name>
<sequence>MKVAILMSTYNGEKYLKEQIESLQKQTFKNWELFIRDDGSTDNTVPIINRLQRQDSRIHFMHDEKVQLRPMKSFLYLLSKVSADYYFFCDQDDYWLSEKLDSMLKRGKLDKPQLVYCGLKCVDQNLKPLKNDFENMMGTIWDYSRFIGNDMPGCVMMFNSKLRDIVISSTKNYEGIVMHDWWIALIAQTFGTIEFLNKKLILYRQHGNNSIGAGKNGSLIEKILQRGVIKKQKNLVYQTYNQSLVFYNTFKDQLTENDKVFLKDYINSPNKGLIYRNSLFKKYNLRGTSTIRLLAYKTLFVFNLNNILKDSK</sequence>